<evidence type="ECO:0000256" key="1">
    <source>
        <dbReference type="ARBA" id="ARBA00004969"/>
    </source>
</evidence>
<dbReference type="Proteomes" id="UP001515480">
    <property type="component" value="Unassembled WGS sequence"/>
</dbReference>
<dbReference type="SUPFAM" id="SSF53335">
    <property type="entry name" value="S-adenosyl-L-methionine-dependent methyltransferases"/>
    <property type="match status" value="1"/>
</dbReference>
<evidence type="ECO:0000256" key="4">
    <source>
        <dbReference type="ARBA" id="ARBA00022679"/>
    </source>
</evidence>
<dbReference type="InterPro" id="IPR029063">
    <property type="entry name" value="SAM-dependent_MTases_sf"/>
</dbReference>
<gene>
    <name evidence="10" type="ORF">AB1Y20_010426</name>
</gene>
<keyword evidence="11" id="KW-1185">Reference proteome</keyword>
<comment type="catalytic activity">
    <reaction evidence="6">
        <text>N,N-dimethylethanolamine phosphate + S-adenosyl-L-methionine = phosphocholine + S-adenosyl-L-homocysteine + H(+)</text>
        <dbReference type="Rhea" id="RHEA:25325"/>
        <dbReference type="ChEBI" id="CHEBI:15378"/>
        <dbReference type="ChEBI" id="CHEBI:57856"/>
        <dbReference type="ChEBI" id="CHEBI:58641"/>
        <dbReference type="ChEBI" id="CHEBI:59789"/>
        <dbReference type="ChEBI" id="CHEBI:295975"/>
        <dbReference type="EC" id="2.1.1.103"/>
    </reaction>
    <physiologicalReaction direction="left-to-right" evidence="6">
        <dbReference type="Rhea" id="RHEA:25326"/>
    </physiologicalReaction>
</comment>
<evidence type="ECO:0000256" key="7">
    <source>
        <dbReference type="ARBA" id="ARBA00047622"/>
    </source>
</evidence>
<dbReference type="EMBL" id="JBGBPQ010000020">
    <property type="protein sequence ID" value="KAL1504011.1"/>
    <property type="molecule type" value="Genomic_DNA"/>
</dbReference>
<evidence type="ECO:0000259" key="9">
    <source>
        <dbReference type="Pfam" id="PF13649"/>
    </source>
</evidence>
<comment type="catalytic activity">
    <reaction evidence="7">
        <text>phosphoethanolamine + S-adenosyl-L-methionine = N-methylethanolamine phosphate + S-adenosyl-L-homocysteine + H(+)</text>
        <dbReference type="Rhea" id="RHEA:20365"/>
        <dbReference type="ChEBI" id="CHEBI:15378"/>
        <dbReference type="ChEBI" id="CHEBI:57781"/>
        <dbReference type="ChEBI" id="CHEBI:57856"/>
        <dbReference type="ChEBI" id="CHEBI:58190"/>
        <dbReference type="ChEBI" id="CHEBI:59789"/>
        <dbReference type="EC" id="2.1.1.103"/>
    </reaction>
    <physiologicalReaction direction="left-to-right" evidence="7">
        <dbReference type="Rhea" id="RHEA:20366"/>
    </physiologicalReaction>
</comment>
<dbReference type="PANTHER" id="PTHR44307:SF2">
    <property type="entry name" value="PHOSPHOETHANOLAMINE METHYLTRANSFERASE ISOFORM X1"/>
    <property type="match status" value="1"/>
</dbReference>
<evidence type="ECO:0000313" key="11">
    <source>
        <dbReference type="Proteomes" id="UP001515480"/>
    </source>
</evidence>
<dbReference type="GO" id="GO:0000234">
    <property type="term" value="F:phosphoethanolamine N-methyltransferase activity"/>
    <property type="evidence" value="ECO:0007669"/>
    <property type="project" value="UniProtKB-EC"/>
</dbReference>
<proteinExistence type="predicted"/>
<evidence type="ECO:0000256" key="5">
    <source>
        <dbReference type="ARBA" id="ARBA00035674"/>
    </source>
</evidence>
<comment type="caution">
    <text evidence="10">The sequence shown here is derived from an EMBL/GenBank/DDBJ whole genome shotgun (WGS) entry which is preliminary data.</text>
</comment>
<dbReference type="Pfam" id="PF13649">
    <property type="entry name" value="Methyltransf_25"/>
    <property type="match status" value="1"/>
</dbReference>
<feature type="domain" description="Methyltransferase" evidence="9">
    <location>
        <begin position="64"/>
        <end position="161"/>
    </location>
</feature>
<dbReference type="PANTHER" id="PTHR44307">
    <property type="entry name" value="PHOSPHOETHANOLAMINE METHYLTRANSFERASE"/>
    <property type="match status" value="1"/>
</dbReference>
<dbReference type="Gene3D" id="3.40.50.150">
    <property type="entry name" value="Vaccinia Virus protein VP39"/>
    <property type="match status" value="1"/>
</dbReference>
<protein>
    <recommendedName>
        <fullName evidence="5">phosphoethanolamine N-methyltransferase</fullName>
        <ecNumber evidence="5">2.1.1.103</ecNumber>
    </recommendedName>
</protein>
<comment type="catalytic activity">
    <reaction evidence="8">
        <text>N-methylethanolamine phosphate + S-adenosyl-L-methionine = N,N-dimethylethanolamine phosphate + S-adenosyl-L-homocysteine + H(+)</text>
        <dbReference type="Rhea" id="RHEA:25321"/>
        <dbReference type="ChEBI" id="CHEBI:15378"/>
        <dbReference type="ChEBI" id="CHEBI:57781"/>
        <dbReference type="ChEBI" id="CHEBI:57856"/>
        <dbReference type="ChEBI" id="CHEBI:58641"/>
        <dbReference type="ChEBI" id="CHEBI:59789"/>
        <dbReference type="EC" id="2.1.1.103"/>
    </reaction>
    <physiologicalReaction direction="left-to-right" evidence="8">
        <dbReference type="Rhea" id="RHEA:25322"/>
    </physiologicalReaction>
</comment>
<sequence>MASSQCYRDAPILLNLERREDASFHLASTWCNLGLWPRETFAEACRELALQLGRAVGLHASDVVLDVGVGYGDQCALWASEFGVDRVIAVELSAPLAAAAAARLQHLERSEVHTASATELPPPVVAAASGCDVVLCLDCAYHFDTRRHFVRHAAELLRRGGRFGAVDMLPCDVGWGWRWVAQRVVAAACNIPRANLCGVEEYRETLHRAGLEVTALTSLSARVFAPFAANATRQRRRLAGQLRWPEWVFLCSISFIMDRIARHRLFDAILVTAEKR</sequence>
<organism evidence="10 11">
    <name type="scientific">Prymnesium parvum</name>
    <name type="common">Toxic golden alga</name>
    <dbReference type="NCBI Taxonomy" id="97485"/>
    <lineage>
        <taxon>Eukaryota</taxon>
        <taxon>Haptista</taxon>
        <taxon>Haptophyta</taxon>
        <taxon>Prymnesiophyceae</taxon>
        <taxon>Prymnesiales</taxon>
        <taxon>Prymnesiaceae</taxon>
        <taxon>Prymnesium</taxon>
    </lineage>
</organism>
<keyword evidence="3" id="KW-0489">Methyltransferase</keyword>
<dbReference type="GO" id="GO:0032259">
    <property type="term" value="P:methylation"/>
    <property type="evidence" value="ECO:0007669"/>
    <property type="project" value="UniProtKB-KW"/>
</dbReference>
<comment type="pathway">
    <text evidence="1">Phospholipid metabolism; phosphatidylcholine biosynthesis.</text>
</comment>
<evidence type="ECO:0000256" key="2">
    <source>
        <dbReference type="ARBA" id="ARBA00005189"/>
    </source>
</evidence>
<dbReference type="InterPro" id="IPR041698">
    <property type="entry name" value="Methyltransf_25"/>
</dbReference>
<reference evidence="10 11" key="1">
    <citation type="journal article" date="2024" name="Science">
        <title>Giant polyketide synthase enzymes in the biosynthesis of giant marine polyether toxins.</title>
        <authorList>
            <person name="Fallon T.R."/>
            <person name="Shende V.V."/>
            <person name="Wierzbicki I.H."/>
            <person name="Pendleton A.L."/>
            <person name="Watervoot N.F."/>
            <person name="Auber R.P."/>
            <person name="Gonzalez D.J."/>
            <person name="Wisecaver J.H."/>
            <person name="Moore B.S."/>
        </authorList>
    </citation>
    <scope>NUCLEOTIDE SEQUENCE [LARGE SCALE GENOMIC DNA]</scope>
    <source>
        <strain evidence="10 11">12B1</strain>
    </source>
</reference>
<comment type="pathway">
    <text evidence="2">Lipid metabolism.</text>
</comment>
<evidence type="ECO:0000256" key="6">
    <source>
        <dbReference type="ARBA" id="ARBA00047619"/>
    </source>
</evidence>
<keyword evidence="4" id="KW-0808">Transferase</keyword>
<dbReference type="CDD" id="cd02440">
    <property type="entry name" value="AdoMet_MTases"/>
    <property type="match status" value="1"/>
</dbReference>
<dbReference type="AlphaFoldDB" id="A0AB34IRG6"/>
<name>A0AB34IRG6_PRYPA</name>
<evidence type="ECO:0000256" key="8">
    <source>
        <dbReference type="ARBA" id="ARBA00047841"/>
    </source>
</evidence>
<evidence type="ECO:0000256" key="3">
    <source>
        <dbReference type="ARBA" id="ARBA00022603"/>
    </source>
</evidence>
<evidence type="ECO:0000313" key="10">
    <source>
        <dbReference type="EMBL" id="KAL1504011.1"/>
    </source>
</evidence>
<accession>A0AB34IRG6</accession>
<dbReference type="EC" id="2.1.1.103" evidence="5"/>